<gene>
    <name evidence="4" type="ORF">GYMLUDRAFT_179485</name>
</gene>
<proteinExistence type="predicted"/>
<keyword evidence="2" id="KW-0233">DNA recombination</keyword>
<name>A0A0D0ARL6_9AGAR</name>
<dbReference type="GO" id="GO:0003677">
    <property type="term" value="F:DNA binding"/>
    <property type="evidence" value="ECO:0007669"/>
    <property type="project" value="UniProtKB-KW"/>
</dbReference>
<dbReference type="Proteomes" id="UP000053593">
    <property type="component" value="Unassembled WGS sequence"/>
</dbReference>
<evidence type="ECO:0000256" key="1">
    <source>
        <dbReference type="ARBA" id="ARBA00023125"/>
    </source>
</evidence>
<reference evidence="4 5" key="1">
    <citation type="submission" date="2014-04" db="EMBL/GenBank/DDBJ databases">
        <title>Evolutionary Origins and Diversification of the Mycorrhizal Mutualists.</title>
        <authorList>
            <consortium name="DOE Joint Genome Institute"/>
            <consortium name="Mycorrhizal Genomics Consortium"/>
            <person name="Kohler A."/>
            <person name="Kuo A."/>
            <person name="Nagy L.G."/>
            <person name="Floudas D."/>
            <person name="Copeland A."/>
            <person name="Barry K.W."/>
            <person name="Cichocki N."/>
            <person name="Veneault-Fourrey C."/>
            <person name="LaButti K."/>
            <person name="Lindquist E.A."/>
            <person name="Lipzen A."/>
            <person name="Lundell T."/>
            <person name="Morin E."/>
            <person name="Murat C."/>
            <person name="Riley R."/>
            <person name="Ohm R."/>
            <person name="Sun H."/>
            <person name="Tunlid A."/>
            <person name="Henrissat B."/>
            <person name="Grigoriev I.V."/>
            <person name="Hibbett D.S."/>
            <person name="Martin F."/>
        </authorList>
    </citation>
    <scope>NUCLEOTIDE SEQUENCE [LARGE SCALE GENOMIC DNA]</scope>
    <source>
        <strain evidence="4 5">FD-317 M1</strain>
    </source>
</reference>
<dbReference type="EMBL" id="KN834834">
    <property type="protein sequence ID" value="KIK52990.1"/>
    <property type="molecule type" value="Genomic_DNA"/>
</dbReference>
<dbReference type="Pfam" id="PF00589">
    <property type="entry name" value="Phage_integrase"/>
    <property type="match status" value="1"/>
</dbReference>
<dbReference type="GO" id="GO:0006310">
    <property type="term" value="P:DNA recombination"/>
    <property type="evidence" value="ECO:0007669"/>
    <property type="project" value="UniProtKB-KW"/>
</dbReference>
<dbReference type="SUPFAM" id="SSF47823">
    <property type="entry name" value="lambda integrase-like, N-terminal domain"/>
    <property type="match status" value="1"/>
</dbReference>
<dbReference type="Gene3D" id="1.10.150.130">
    <property type="match status" value="1"/>
</dbReference>
<dbReference type="PANTHER" id="PTHR34605:SF4">
    <property type="entry name" value="DNA ADENINE METHYLTRANSFERASE"/>
    <property type="match status" value="1"/>
</dbReference>
<evidence type="ECO:0000256" key="2">
    <source>
        <dbReference type="ARBA" id="ARBA00023172"/>
    </source>
</evidence>
<organism evidence="4 5">
    <name type="scientific">Collybiopsis luxurians FD-317 M1</name>
    <dbReference type="NCBI Taxonomy" id="944289"/>
    <lineage>
        <taxon>Eukaryota</taxon>
        <taxon>Fungi</taxon>
        <taxon>Dikarya</taxon>
        <taxon>Basidiomycota</taxon>
        <taxon>Agaricomycotina</taxon>
        <taxon>Agaricomycetes</taxon>
        <taxon>Agaricomycetidae</taxon>
        <taxon>Agaricales</taxon>
        <taxon>Marasmiineae</taxon>
        <taxon>Omphalotaceae</taxon>
        <taxon>Collybiopsis</taxon>
        <taxon>Collybiopsis luxurians</taxon>
    </lineage>
</organism>
<dbReference type="PANTHER" id="PTHR34605">
    <property type="entry name" value="PHAGE_INTEGRASE DOMAIN-CONTAINING PROTEIN"/>
    <property type="match status" value="1"/>
</dbReference>
<dbReference type="InterPro" id="IPR011010">
    <property type="entry name" value="DNA_brk_join_enz"/>
</dbReference>
<dbReference type="InterPro" id="IPR013762">
    <property type="entry name" value="Integrase-like_cat_sf"/>
</dbReference>
<feature type="non-terminal residue" evidence="4">
    <location>
        <position position="1"/>
    </location>
</feature>
<dbReference type="Gene3D" id="1.10.443.10">
    <property type="entry name" value="Intergrase catalytic core"/>
    <property type="match status" value="1"/>
</dbReference>
<evidence type="ECO:0000259" key="3">
    <source>
        <dbReference type="Pfam" id="PF00589"/>
    </source>
</evidence>
<accession>A0A0D0ARL6</accession>
<dbReference type="InterPro" id="IPR010998">
    <property type="entry name" value="Integrase_recombinase_N"/>
</dbReference>
<protein>
    <recommendedName>
        <fullName evidence="3">Tyr recombinase domain-containing protein</fullName>
    </recommendedName>
</protein>
<dbReference type="SUPFAM" id="SSF56349">
    <property type="entry name" value="DNA breaking-rejoining enzymes"/>
    <property type="match status" value="1"/>
</dbReference>
<evidence type="ECO:0000313" key="5">
    <source>
        <dbReference type="Proteomes" id="UP000053593"/>
    </source>
</evidence>
<dbReference type="HOGENOM" id="CLU_003292_2_0_1"/>
<keyword evidence="1" id="KW-0238">DNA-binding</keyword>
<keyword evidence="5" id="KW-1185">Reference proteome</keyword>
<evidence type="ECO:0000313" key="4">
    <source>
        <dbReference type="EMBL" id="KIK52990.1"/>
    </source>
</evidence>
<sequence>PTSCTHQPTQLPALPALHNAKASNSICPNSLCPPVRAQDRLHAWLTPYAISKCNDRAKEYPPDIIELGEKAMITALADSTLSSYAASILHFNQFCDNMGISEDKHMPADDQLIISFIGCYMGEVSGSCVKNWLSGLRAWHNYHEAPWPSDSRRIRFARAGARIAGAHNRRPARNPITLFHILALFFALDFSIPFHCAIWAVACTAFWGCQRLGELTVPSSQHFDLKYHVTCSTHITQSFHPDNSPKALSFLIPWTKTTKDKGATVVATAQNGILATFCPFHALSRHLEANANIPDNFSFFGYIDEHGKPQHMVKSTFLAFCDKIWKAAKLEHVHGHSFRISGAVELLIAGVPPEVVAAIGGWTSMAFLIYWRCFQDIIPAHVFKAYSPNQLDRLKQTLDDFCKANKIPDSLIDHCIRGYDITEFKL</sequence>
<dbReference type="InterPro" id="IPR002104">
    <property type="entry name" value="Integrase_catalytic"/>
</dbReference>
<dbReference type="InterPro" id="IPR052925">
    <property type="entry name" value="Phage_Integrase-like_Recomb"/>
</dbReference>
<feature type="domain" description="Tyr recombinase" evidence="3">
    <location>
        <begin position="308"/>
        <end position="366"/>
    </location>
</feature>
<dbReference type="GO" id="GO:0015074">
    <property type="term" value="P:DNA integration"/>
    <property type="evidence" value="ECO:0007669"/>
    <property type="project" value="InterPro"/>
</dbReference>
<dbReference type="OrthoDB" id="2506773at2759"/>
<dbReference type="AlphaFoldDB" id="A0A0D0ARL6"/>